<sequence length="132" mass="14065">MPSPTGRRSNRTRLIAFSPRTGRAHSAAASAAPARPWGTSGNDSCTHYGCILGPWSNPIRVYSGCMVNFNLRLPDDLHAAIKAAAERDGRSAHGQMLWYLRRAVESSGTPDRPGGDPAPPAPLRGNGHSPQP</sequence>
<feature type="compositionally biased region" description="Low complexity" evidence="1">
    <location>
        <begin position="24"/>
        <end position="36"/>
    </location>
</feature>
<accession>A0AB39QPF7</accession>
<dbReference type="Pfam" id="PF05534">
    <property type="entry name" value="HicB"/>
    <property type="match status" value="1"/>
</dbReference>
<dbReference type="InterPro" id="IPR008651">
    <property type="entry name" value="Uncharacterised_HicB"/>
</dbReference>
<proteinExistence type="predicted"/>
<dbReference type="InterPro" id="IPR013321">
    <property type="entry name" value="Arc_rbn_hlx_hlx"/>
</dbReference>
<dbReference type="GO" id="GO:0006355">
    <property type="term" value="P:regulation of DNA-templated transcription"/>
    <property type="evidence" value="ECO:0007669"/>
    <property type="project" value="InterPro"/>
</dbReference>
<evidence type="ECO:0000313" key="2">
    <source>
        <dbReference type="EMBL" id="XDQ43340.1"/>
    </source>
</evidence>
<name>A0AB39QPF7_9ACTN</name>
<feature type="region of interest" description="Disordered" evidence="1">
    <location>
        <begin position="19"/>
        <end position="38"/>
    </location>
</feature>
<gene>
    <name evidence="2" type="ORF">AB5J52_14320</name>
</gene>
<dbReference type="SUPFAM" id="SSF47598">
    <property type="entry name" value="Ribbon-helix-helix"/>
    <property type="match status" value="1"/>
</dbReference>
<dbReference type="Gene3D" id="1.10.1220.10">
    <property type="entry name" value="Met repressor-like"/>
    <property type="match status" value="1"/>
</dbReference>
<dbReference type="AlphaFoldDB" id="A0AB39QPF7"/>
<feature type="region of interest" description="Disordered" evidence="1">
    <location>
        <begin position="104"/>
        <end position="132"/>
    </location>
</feature>
<dbReference type="EMBL" id="CP163441">
    <property type="protein sequence ID" value="XDQ43340.1"/>
    <property type="molecule type" value="Genomic_DNA"/>
</dbReference>
<reference evidence="2" key="1">
    <citation type="submission" date="2024-07" db="EMBL/GenBank/DDBJ databases">
        <authorList>
            <person name="Yu S.T."/>
        </authorList>
    </citation>
    <scope>NUCLEOTIDE SEQUENCE</scope>
    <source>
        <strain evidence="2">R39</strain>
    </source>
</reference>
<organism evidence="2">
    <name type="scientific">Streptomyces sp. R39</name>
    <dbReference type="NCBI Taxonomy" id="3238631"/>
    <lineage>
        <taxon>Bacteria</taxon>
        <taxon>Bacillati</taxon>
        <taxon>Actinomycetota</taxon>
        <taxon>Actinomycetes</taxon>
        <taxon>Kitasatosporales</taxon>
        <taxon>Streptomycetaceae</taxon>
        <taxon>Streptomyces</taxon>
    </lineage>
</organism>
<protein>
    <submittedName>
        <fullName evidence="2">Toxin-antitoxin system HicB family antitoxin</fullName>
    </submittedName>
</protein>
<dbReference type="CDD" id="cd21631">
    <property type="entry name" value="RHH_CopG_NikR-like"/>
    <property type="match status" value="1"/>
</dbReference>
<dbReference type="InterPro" id="IPR010985">
    <property type="entry name" value="Ribbon_hlx_hlx"/>
</dbReference>
<evidence type="ECO:0000256" key="1">
    <source>
        <dbReference type="SAM" id="MobiDB-lite"/>
    </source>
</evidence>
<dbReference type="RefSeq" id="WP_369222493.1">
    <property type="nucleotide sequence ID" value="NZ_CP163441.1"/>
</dbReference>